<keyword evidence="4" id="KW-1185">Reference proteome</keyword>
<feature type="coiled-coil region" evidence="1">
    <location>
        <begin position="499"/>
        <end position="558"/>
    </location>
</feature>
<dbReference type="EMBL" id="CAJPDR010000310">
    <property type="protein sequence ID" value="CAF9931709.1"/>
    <property type="molecule type" value="Genomic_DNA"/>
</dbReference>
<accession>A0A8H3FYV3</accession>
<protein>
    <submittedName>
        <fullName evidence="3">Uncharacterized protein</fullName>
    </submittedName>
</protein>
<feature type="compositionally biased region" description="Basic and acidic residues" evidence="2">
    <location>
        <begin position="431"/>
        <end position="441"/>
    </location>
</feature>
<feature type="region of interest" description="Disordered" evidence="2">
    <location>
        <begin position="28"/>
        <end position="86"/>
    </location>
</feature>
<feature type="compositionally biased region" description="Basic and acidic residues" evidence="2">
    <location>
        <begin position="68"/>
        <end position="86"/>
    </location>
</feature>
<reference evidence="3" key="1">
    <citation type="submission" date="2021-03" db="EMBL/GenBank/DDBJ databases">
        <authorList>
            <person name="Tagirdzhanova G."/>
        </authorList>
    </citation>
    <scope>NUCLEOTIDE SEQUENCE</scope>
</reference>
<feature type="compositionally biased region" description="Polar residues" evidence="2">
    <location>
        <begin position="676"/>
        <end position="691"/>
    </location>
</feature>
<feature type="region of interest" description="Disordered" evidence="2">
    <location>
        <begin position="924"/>
        <end position="1108"/>
    </location>
</feature>
<sequence length="1442" mass="161254">MAPAEEFWRFMDEVHEMTFPMASIDWCENPAGEKEEPGSGKGLFAADAQSATENIESNDEGESMGQGVKDDIGGRDGRGQMDEIRQENALILGAGKLTEAGKPAKGNNYRLFEDLNNQNKELLQEKKNAVKWQDAASMAIKEAREEAETCMQEVKTAKKTGRRAAATLQRQLDDVKSEVEVLKRDKALVAEEKIKAEAERRGDMLVAKRRIEELQTGLNSAIANAGESIERFDEPSRASKEMQKELTVKNQKLAAKDGEIKVLQDRIYARDSAIQAISIEAGKDREACNKYCREKFESEKAQRNAELRVGDLEREAITVKAKMEEAMKALQTKLDESVVRETRAKTRVTEAEGDAEQLKRELDNTESARQSFEKKEGEWAALFAANQAYAGDPSQSTLIGANAPISKTDHQIHPMTASKVEVSKLAEELPEKNGERLEKPEQQVPGSGPDPQEKIKELEGVVKDWERAWKVAENGAEDWKREICHELDEKNQTLLATERQTIRRKLDEEKQTALAAERRIVRGNAKRTSRVRLMMKLKAQKNKEQQRLRRRVVAEEEKRVKGKKAHVKWSLSKAQSKPIDIDRSQLEVQIRTQLQWSLSKAQSKPIDIDRSQLEVQIRTQLQTEYQSELSIFKTQWEVEHAGVVRSQLEVQIRNQLQTQYQKELSNFKTQWEVEHSPSQTELESQENTDSGSKVKVDEIEGTGSATARSAEDDMLLASLSRESDETHELFQEIGRIGLPRDTSAWTVLRELNQAKDALYDVKCELRNSDAVVNKNNLLYSVGRLHINEHYIQKLNPATREVLVRQANEANRRLEYVQKILGTNDDVPKDAMLESLLEPLKTETSRKQKSAPPQDFDGSGNASSPRASASTRKLNVVGNVPTPGTLAFSPVNGFGNSAAAGTSSFSPVNYYGNSTAPGTFTFPRPIDSFDNAASPRTPETNQKPSSTPLKVLGSFGDTAAPPTSKTLTKGVFNPFEDSHFAGQSGVTRPSQNDQDIEASDEMTEAKKSHETKLRKTFGPFIPQGRGPATPPSVNVAAGPEPIFNLDKFPITAPTNSSNQDQEMDTDGDKSPLPATPDHRGIIGMGSVSSRPRQAKKSQVQQGGFAPKGRQLAHQAFAKRQNVLMPLPTQAQQANRQGQTTQQVGSVAFPPTKFTLEPNHGFDFTPSTPHIEHSSHLRVQHDPAESQMPLKIFHIPDEAPSALEPGQAIAMLKEGKSADEPLLSELMPPQVEDDEFKAPPGCGGWTRDMENHARDFLKGADIEQVQVELYSLYPSAEHMAGLTRYLEKLRQEIEDQEPDQVQNQQSSEQPARWTNEMTAFVEGSLCAGNDVKATVNLFRLEKTEAFDIQALEEQVEKLKNEYFNKKTNIQVQQDRVPRKPLEWTDNMTAIIYGYLRNGDRNIDLMVQSLEVVDENALWVEGMHEYVAKLTLDFEAQAQDQANQD</sequence>
<feature type="coiled-coil region" evidence="1">
    <location>
        <begin position="115"/>
        <end position="199"/>
    </location>
</feature>
<evidence type="ECO:0000313" key="3">
    <source>
        <dbReference type="EMBL" id="CAF9931709.1"/>
    </source>
</evidence>
<proteinExistence type="predicted"/>
<feature type="compositionally biased region" description="Polar residues" evidence="2">
    <location>
        <begin position="1085"/>
        <end position="1100"/>
    </location>
</feature>
<feature type="region of interest" description="Disordered" evidence="2">
    <location>
        <begin position="431"/>
        <end position="453"/>
    </location>
</feature>
<feature type="region of interest" description="Disordered" evidence="2">
    <location>
        <begin position="841"/>
        <end position="874"/>
    </location>
</feature>
<evidence type="ECO:0000256" key="1">
    <source>
        <dbReference type="SAM" id="Coils"/>
    </source>
</evidence>
<feature type="coiled-coil region" evidence="1">
    <location>
        <begin position="1339"/>
        <end position="1373"/>
    </location>
</feature>
<evidence type="ECO:0000313" key="4">
    <source>
        <dbReference type="Proteomes" id="UP000664203"/>
    </source>
</evidence>
<feature type="compositionally biased region" description="Basic and acidic residues" evidence="2">
    <location>
        <begin position="1002"/>
        <end position="1012"/>
    </location>
</feature>
<feature type="compositionally biased region" description="Polar residues" evidence="2">
    <location>
        <begin position="859"/>
        <end position="872"/>
    </location>
</feature>
<feature type="compositionally biased region" description="Polar residues" evidence="2">
    <location>
        <begin position="936"/>
        <end position="947"/>
    </location>
</feature>
<keyword evidence="1" id="KW-0175">Coiled coil</keyword>
<feature type="compositionally biased region" description="Basic and acidic residues" evidence="2">
    <location>
        <begin position="345"/>
        <end position="363"/>
    </location>
</feature>
<organism evidence="3 4">
    <name type="scientific">Alectoria fallacina</name>
    <dbReference type="NCBI Taxonomy" id="1903189"/>
    <lineage>
        <taxon>Eukaryota</taxon>
        <taxon>Fungi</taxon>
        <taxon>Dikarya</taxon>
        <taxon>Ascomycota</taxon>
        <taxon>Pezizomycotina</taxon>
        <taxon>Lecanoromycetes</taxon>
        <taxon>OSLEUM clade</taxon>
        <taxon>Lecanoromycetidae</taxon>
        <taxon>Lecanorales</taxon>
        <taxon>Lecanorineae</taxon>
        <taxon>Parmeliaceae</taxon>
        <taxon>Alectoria</taxon>
    </lineage>
</organism>
<comment type="caution">
    <text evidence="3">The sequence shown here is derived from an EMBL/GenBank/DDBJ whole genome shotgun (WGS) entry which is preliminary data.</text>
</comment>
<dbReference type="OrthoDB" id="5420442at2759"/>
<feature type="region of interest" description="Disordered" evidence="2">
    <location>
        <begin position="345"/>
        <end position="373"/>
    </location>
</feature>
<evidence type="ECO:0000256" key="2">
    <source>
        <dbReference type="SAM" id="MobiDB-lite"/>
    </source>
</evidence>
<dbReference type="Proteomes" id="UP000664203">
    <property type="component" value="Unassembled WGS sequence"/>
</dbReference>
<feature type="compositionally biased region" description="Polar residues" evidence="2">
    <location>
        <begin position="983"/>
        <end position="992"/>
    </location>
</feature>
<gene>
    <name evidence="3" type="ORF">ALECFALPRED_005083</name>
</gene>
<feature type="region of interest" description="Disordered" evidence="2">
    <location>
        <begin position="671"/>
        <end position="711"/>
    </location>
</feature>
<name>A0A8H3FYV3_9LECA</name>